<dbReference type="EMBL" id="KN846961">
    <property type="protein sequence ID" value="KIW64321.1"/>
    <property type="molecule type" value="Genomic_DNA"/>
</dbReference>
<gene>
    <name evidence="2" type="ORF">PV04_09264</name>
</gene>
<keyword evidence="3" id="KW-1185">Reference proteome</keyword>
<dbReference type="HOGENOM" id="CLU_179457_0_0_1"/>
<dbReference type="PROSITE" id="PS00028">
    <property type="entry name" value="ZINC_FINGER_C2H2_1"/>
    <property type="match status" value="1"/>
</dbReference>
<evidence type="ECO:0000313" key="3">
    <source>
        <dbReference type="Proteomes" id="UP000054266"/>
    </source>
</evidence>
<dbReference type="Proteomes" id="UP000054266">
    <property type="component" value="Unassembled WGS sequence"/>
</dbReference>
<name>A0A0D2CGN3_9EURO</name>
<sequence>MPTVYGAAAAAKVTAEATSTPETIQLAIGACMDKLLRYSEFFAHFKSLDFKEDGNFHIEMNPDRVPCNYCDRWLPSLNALHEHDKKHKVDAEDVERKYKNRR</sequence>
<proteinExistence type="predicted"/>
<organism evidence="2 3">
    <name type="scientific">Phialophora macrospora</name>
    <dbReference type="NCBI Taxonomy" id="1851006"/>
    <lineage>
        <taxon>Eukaryota</taxon>
        <taxon>Fungi</taxon>
        <taxon>Dikarya</taxon>
        <taxon>Ascomycota</taxon>
        <taxon>Pezizomycotina</taxon>
        <taxon>Eurotiomycetes</taxon>
        <taxon>Chaetothyriomycetidae</taxon>
        <taxon>Chaetothyriales</taxon>
        <taxon>Herpotrichiellaceae</taxon>
        <taxon>Phialophora</taxon>
    </lineage>
</organism>
<accession>A0A0D2CGN3</accession>
<protein>
    <recommendedName>
        <fullName evidence="1">C2H2-type domain-containing protein</fullName>
    </recommendedName>
</protein>
<evidence type="ECO:0000259" key="1">
    <source>
        <dbReference type="PROSITE" id="PS00028"/>
    </source>
</evidence>
<reference evidence="2 3" key="1">
    <citation type="submission" date="2015-01" db="EMBL/GenBank/DDBJ databases">
        <title>The Genome Sequence of Capronia semiimmersa CBS27337.</title>
        <authorList>
            <consortium name="The Broad Institute Genomics Platform"/>
            <person name="Cuomo C."/>
            <person name="de Hoog S."/>
            <person name="Gorbushina A."/>
            <person name="Stielow B."/>
            <person name="Teixiera M."/>
            <person name="Abouelleil A."/>
            <person name="Chapman S.B."/>
            <person name="Priest M."/>
            <person name="Young S.K."/>
            <person name="Wortman J."/>
            <person name="Nusbaum C."/>
            <person name="Birren B."/>
        </authorList>
    </citation>
    <scope>NUCLEOTIDE SEQUENCE [LARGE SCALE GENOMIC DNA]</scope>
    <source>
        <strain evidence="2 3">CBS 27337</strain>
    </source>
</reference>
<feature type="domain" description="C2H2-type" evidence="1">
    <location>
        <begin position="67"/>
        <end position="87"/>
    </location>
</feature>
<evidence type="ECO:0000313" key="2">
    <source>
        <dbReference type="EMBL" id="KIW64321.1"/>
    </source>
</evidence>
<dbReference type="AlphaFoldDB" id="A0A0D2CGN3"/>
<dbReference type="InterPro" id="IPR013087">
    <property type="entry name" value="Znf_C2H2_type"/>
</dbReference>